<dbReference type="AlphaFoldDB" id="A0A2G5F238"/>
<gene>
    <name evidence="1" type="ORF">AQUCO_00200192v1</name>
</gene>
<evidence type="ECO:0000313" key="2">
    <source>
        <dbReference type="Proteomes" id="UP000230069"/>
    </source>
</evidence>
<sequence>MLMAPSTQFTKIWHMMNNGELGMLCGPMEHSLYGLQGTGQLTDANSLEMKVDFPLFYMIQFSCLPLVAVYPSSQQELLNYGFTIIIVTSCKLCKV</sequence>
<reference evidence="1 2" key="1">
    <citation type="submission" date="2017-09" db="EMBL/GenBank/DDBJ databases">
        <title>WGS assembly of Aquilegia coerulea Goldsmith.</title>
        <authorList>
            <person name="Hodges S."/>
            <person name="Kramer E."/>
            <person name="Nordborg M."/>
            <person name="Tomkins J."/>
            <person name="Borevitz J."/>
            <person name="Derieg N."/>
            <person name="Yan J."/>
            <person name="Mihaltcheva S."/>
            <person name="Hayes R.D."/>
            <person name="Rokhsar D."/>
        </authorList>
    </citation>
    <scope>NUCLEOTIDE SEQUENCE [LARGE SCALE GENOMIC DNA]</scope>
    <source>
        <strain evidence="2">cv. Goldsmith</strain>
    </source>
</reference>
<organism evidence="1 2">
    <name type="scientific">Aquilegia coerulea</name>
    <name type="common">Rocky mountain columbine</name>
    <dbReference type="NCBI Taxonomy" id="218851"/>
    <lineage>
        <taxon>Eukaryota</taxon>
        <taxon>Viridiplantae</taxon>
        <taxon>Streptophyta</taxon>
        <taxon>Embryophyta</taxon>
        <taxon>Tracheophyta</taxon>
        <taxon>Spermatophyta</taxon>
        <taxon>Magnoliopsida</taxon>
        <taxon>Ranunculales</taxon>
        <taxon>Ranunculaceae</taxon>
        <taxon>Thalictroideae</taxon>
        <taxon>Aquilegia</taxon>
    </lineage>
</organism>
<dbReference type="InParanoid" id="A0A2G5F238"/>
<dbReference type="EMBL" id="KZ305019">
    <property type="protein sequence ID" value="PIA62029.1"/>
    <property type="molecule type" value="Genomic_DNA"/>
</dbReference>
<proteinExistence type="predicted"/>
<evidence type="ECO:0000313" key="1">
    <source>
        <dbReference type="EMBL" id="PIA62029.1"/>
    </source>
</evidence>
<accession>A0A2G5F238</accession>
<keyword evidence="2" id="KW-1185">Reference proteome</keyword>
<name>A0A2G5F238_AQUCA</name>
<dbReference type="Proteomes" id="UP000230069">
    <property type="component" value="Unassembled WGS sequence"/>
</dbReference>
<protein>
    <submittedName>
        <fullName evidence="1">Uncharacterized protein</fullName>
    </submittedName>
</protein>